<sequence>MRNLLCSLLVSAVVLLLTATACGAAGARQQNAGSGVINNENTVIGVMTQEYIGDNIAEILAIHYDGGQPALAGFGCKNPEAESLNLTVRSGIQQLYYDFMANSRDGEWIEIRSYPFTSERYLQIVTTAAVYPAYGTDGDMWSYNFDKQDNRFMNLKEVLSELNLNERRLTRQVKTLYVPEVPSLSVGEVKATGFLIIQGPSGPITQLLLTVVLENSAGEPWKRFFAYTPALNELISLNSQCLFDPYDMDQMSPPLAYQQAPAH</sequence>
<feature type="chain" id="PRO_5039341194" description="Lipoprotein" evidence="1">
    <location>
        <begin position="24"/>
        <end position="263"/>
    </location>
</feature>
<keyword evidence="1" id="KW-0732">Signal</keyword>
<evidence type="ECO:0000313" key="2">
    <source>
        <dbReference type="EMBL" id="SCM81970.1"/>
    </source>
</evidence>
<organism evidence="2">
    <name type="scientific">uncultured Sporomusa sp</name>
    <dbReference type="NCBI Taxonomy" id="307249"/>
    <lineage>
        <taxon>Bacteria</taxon>
        <taxon>Bacillati</taxon>
        <taxon>Bacillota</taxon>
        <taxon>Negativicutes</taxon>
        <taxon>Selenomonadales</taxon>
        <taxon>Sporomusaceae</taxon>
        <taxon>Sporomusa</taxon>
        <taxon>environmental samples</taxon>
    </lineage>
</organism>
<dbReference type="EMBL" id="FMJE01000004">
    <property type="protein sequence ID" value="SCM81970.1"/>
    <property type="molecule type" value="Genomic_DNA"/>
</dbReference>
<feature type="signal peptide" evidence="1">
    <location>
        <begin position="1"/>
        <end position="23"/>
    </location>
</feature>
<protein>
    <recommendedName>
        <fullName evidence="3">Lipoprotein</fullName>
    </recommendedName>
</protein>
<reference evidence="2" key="1">
    <citation type="submission" date="2016-08" db="EMBL/GenBank/DDBJ databases">
        <authorList>
            <person name="Seilhamer J.J."/>
        </authorList>
    </citation>
    <scope>NUCLEOTIDE SEQUENCE</scope>
    <source>
        <strain evidence="2">86</strain>
    </source>
</reference>
<evidence type="ECO:0008006" key="3">
    <source>
        <dbReference type="Google" id="ProtNLM"/>
    </source>
</evidence>
<gene>
    <name evidence="2" type="ORF">KL86SPO_40455</name>
</gene>
<dbReference type="PROSITE" id="PS51257">
    <property type="entry name" value="PROKAR_LIPOPROTEIN"/>
    <property type="match status" value="1"/>
</dbReference>
<proteinExistence type="predicted"/>
<dbReference type="RefSeq" id="WP_075752527.1">
    <property type="nucleotide sequence ID" value="NZ_LT608335.1"/>
</dbReference>
<dbReference type="AlphaFoldDB" id="A0A212LWW3"/>
<accession>A0A212LWW3</accession>
<name>A0A212LWW3_9FIRM</name>
<evidence type="ECO:0000256" key="1">
    <source>
        <dbReference type="SAM" id="SignalP"/>
    </source>
</evidence>